<dbReference type="PROSITE" id="PS00018">
    <property type="entry name" value="EF_HAND_1"/>
    <property type="match status" value="1"/>
</dbReference>
<keyword evidence="1" id="KW-0479">Metal-binding</keyword>
<evidence type="ECO:0000256" key="4">
    <source>
        <dbReference type="SAM" id="MobiDB-lite"/>
    </source>
</evidence>
<name>A0A9D4GBN7_DREPO</name>
<evidence type="ECO:0000256" key="1">
    <source>
        <dbReference type="ARBA" id="ARBA00022723"/>
    </source>
</evidence>
<dbReference type="Pfam" id="PF13499">
    <property type="entry name" value="EF-hand_7"/>
    <property type="match status" value="1"/>
</dbReference>
<dbReference type="InterPro" id="IPR018247">
    <property type="entry name" value="EF_Hand_1_Ca_BS"/>
</dbReference>
<evidence type="ECO:0000313" key="6">
    <source>
        <dbReference type="EMBL" id="KAH3812441.1"/>
    </source>
</evidence>
<dbReference type="InterPro" id="IPR011992">
    <property type="entry name" value="EF-hand-dom_pair"/>
</dbReference>
<reference evidence="6" key="1">
    <citation type="journal article" date="2019" name="bioRxiv">
        <title>The Genome of the Zebra Mussel, Dreissena polymorpha: A Resource for Invasive Species Research.</title>
        <authorList>
            <person name="McCartney M.A."/>
            <person name="Auch B."/>
            <person name="Kono T."/>
            <person name="Mallez S."/>
            <person name="Zhang Y."/>
            <person name="Obille A."/>
            <person name="Becker A."/>
            <person name="Abrahante J.E."/>
            <person name="Garbe J."/>
            <person name="Badalamenti J.P."/>
            <person name="Herman A."/>
            <person name="Mangelson H."/>
            <person name="Liachko I."/>
            <person name="Sullivan S."/>
            <person name="Sone E.D."/>
            <person name="Koren S."/>
            <person name="Silverstein K.A.T."/>
            <person name="Beckman K.B."/>
            <person name="Gohl D.M."/>
        </authorList>
    </citation>
    <scope>NUCLEOTIDE SEQUENCE</scope>
    <source>
        <strain evidence="6">Duluth1</strain>
        <tissue evidence="6">Whole animal</tissue>
    </source>
</reference>
<dbReference type="GO" id="GO:0000159">
    <property type="term" value="C:protein phosphatase type 2A complex"/>
    <property type="evidence" value="ECO:0007669"/>
    <property type="project" value="TreeGrafter"/>
</dbReference>
<evidence type="ECO:0000256" key="2">
    <source>
        <dbReference type="ARBA" id="ARBA00022837"/>
    </source>
</evidence>
<comment type="caution">
    <text evidence="6">The sequence shown here is derived from an EMBL/GenBank/DDBJ whole genome shotgun (WGS) entry which is preliminary data.</text>
</comment>
<dbReference type="EMBL" id="JAIWYP010000006">
    <property type="protein sequence ID" value="KAH3812441.1"/>
    <property type="molecule type" value="Genomic_DNA"/>
</dbReference>
<dbReference type="Gene3D" id="1.10.238.220">
    <property type="match status" value="1"/>
</dbReference>
<comment type="function">
    <text evidence="3">The B regulatory subunit might modulate substrate selectivity and catalytic activity, and might also direct the localization of the catalytic enzyme to a particular subcellular compartment.</text>
</comment>
<feature type="region of interest" description="Disordered" evidence="4">
    <location>
        <begin position="116"/>
        <end position="194"/>
    </location>
</feature>
<dbReference type="FunFam" id="1.10.238.220:FF:000001">
    <property type="entry name" value="Serine/threonine-protein phosphatase 2A regulatory subunit B'' subunit alpha"/>
    <property type="match status" value="1"/>
</dbReference>
<dbReference type="GO" id="GO:0019888">
    <property type="term" value="F:protein phosphatase regulator activity"/>
    <property type="evidence" value="ECO:0007669"/>
    <property type="project" value="TreeGrafter"/>
</dbReference>
<keyword evidence="2" id="KW-0106">Calcium</keyword>
<dbReference type="Gene3D" id="1.10.238.10">
    <property type="entry name" value="EF-hand"/>
    <property type="match status" value="1"/>
</dbReference>
<protein>
    <recommendedName>
        <fullName evidence="5">EF-hand domain-containing protein</fullName>
    </recommendedName>
</protein>
<dbReference type="InterPro" id="IPR002048">
    <property type="entry name" value="EF_hand_dom"/>
</dbReference>
<dbReference type="Pfam" id="PF17958">
    <property type="entry name" value="EF-hand_13"/>
    <property type="match status" value="1"/>
</dbReference>
<dbReference type="Proteomes" id="UP000828390">
    <property type="component" value="Unassembled WGS sequence"/>
</dbReference>
<evidence type="ECO:0000313" key="7">
    <source>
        <dbReference type="Proteomes" id="UP000828390"/>
    </source>
</evidence>
<dbReference type="GO" id="GO:0005509">
    <property type="term" value="F:calcium ion binding"/>
    <property type="evidence" value="ECO:0007669"/>
    <property type="project" value="InterPro"/>
</dbReference>
<dbReference type="InterPro" id="IPR041534">
    <property type="entry name" value="EF-hand_13"/>
</dbReference>
<dbReference type="FunFam" id="1.10.238.10:FF:000628">
    <property type="entry name" value="Serine/threonine-protein phosphatase 2A regulatory subunit B'' subunit beta"/>
    <property type="match status" value="1"/>
</dbReference>
<organism evidence="6 7">
    <name type="scientific">Dreissena polymorpha</name>
    <name type="common">Zebra mussel</name>
    <name type="synonym">Mytilus polymorpha</name>
    <dbReference type="NCBI Taxonomy" id="45954"/>
    <lineage>
        <taxon>Eukaryota</taxon>
        <taxon>Metazoa</taxon>
        <taxon>Spiralia</taxon>
        <taxon>Lophotrochozoa</taxon>
        <taxon>Mollusca</taxon>
        <taxon>Bivalvia</taxon>
        <taxon>Autobranchia</taxon>
        <taxon>Heteroconchia</taxon>
        <taxon>Euheterodonta</taxon>
        <taxon>Imparidentia</taxon>
        <taxon>Neoheterodontei</taxon>
        <taxon>Myida</taxon>
        <taxon>Dreissenoidea</taxon>
        <taxon>Dreissenidae</taxon>
        <taxon>Dreissena</taxon>
    </lineage>
</organism>
<feature type="compositionally biased region" description="Basic and acidic residues" evidence="4">
    <location>
        <begin position="175"/>
        <end position="185"/>
    </location>
</feature>
<evidence type="ECO:0000256" key="3">
    <source>
        <dbReference type="ARBA" id="ARBA00093310"/>
    </source>
</evidence>
<dbReference type="FunFam" id="1.10.238.230:FF:000001">
    <property type="entry name" value="Serine/threonine-protein phosphatase 2A regulatory subunit B'' subunit beta"/>
    <property type="match status" value="1"/>
</dbReference>
<feature type="compositionally biased region" description="Acidic residues" evidence="4">
    <location>
        <begin position="630"/>
        <end position="645"/>
    </location>
</feature>
<feature type="domain" description="EF-hand" evidence="5">
    <location>
        <begin position="495"/>
        <end position="530"/>
    </location>
</feature>
<reference evidence="6" key="2">
    <citation type="submission" date="2020-11" db="EMBL/GenBank/DDBJ databases">
        <authorList>
            <person name="McCartney M.A."/>
            <person name="Auch B."/>
            <person name="Kono T."/>
            <person name="Mallez S."/>
            <person name="Becker A."/>
            <person name="Gohl D.M."/>
            <person name="Silverstein K.A.T."/>
            <person name="Koren S."/>
            <person name="Bechman K.B."/>
            <person name="Herman A."/>
            <person name="Abrahante J.E."/>
            <person name="Garbe J."/>
        </authorList>
    </citation>
    <scope>NUCLEOTIDE SEQUENCE</scope>
    <source>
        <strain evidence="6">Duluth1</strain>
        <tissue evidence="6">Whole animal</tissue>
    </source>
</reference>
<accession>A0A9D4GBN7</accession>
<feature type="region of interest" description="Disordered" evidence="4">
    <location>
        <begin position="630"/>
        <end position="663"/>
    </location>
</feature>
<keyword evidence="7" id="KW-1185">Reference proteome</keyword>
<dbReference type="PANTHER" id="PTHR14095">
    <property type="entry name" value="PHOSPHATASE 2A REGULATORY SUBUNIT-RELATED"/>
    <property type="match status" value="1"/>
</dbReference>
<evidence type="ECO:0000259" key="5">
    <source>
        <dbReference type="PROSITE" id="PS50222"/>
    </source>
</evidence>
<proteinExistence type="predicted"/>
<dbReference type="Pfam" id="PF21161">
    <property type="entry name" value="P2R3B_EF-hand"/>
    <property type="match status" value="1"/>
</dbReference>
<dbReference type="InterPro" id="IPR048855">
    <property type="entry name" value="P2R3A_B_D_EF-hand"/>
</dbReference>
<dbReference type="SUPFAM" id="SSF47473">
    <property type="entry name" value="EF-hand"/>
    <property type="match status" value="2"/>
</dbReference>
<dbReference type="PANTHER" id="PTHR14095:SF0">
    <property type="entry name" value="MIP22305P"/>
    <property type="match status" value="1"/>
</dbReference>
<dbReference type="AlphaFoldDB" id="A0A9D4GBN7"/>
<sequence length="663" mass="76329">MNNKNIINFNNNNNVTKVNEIEIANAAKYGGACVTYVCSKVTLYYNSRIELKWRRALHHCGTCDYGVGKGETTPCGAIHYGMCLPIVDRFSLPQKSSRRNQQMAVWPSALTSTLPGSGVKHGPLHSSHVNSSSDQSKSQQSSQPQSVKSSQTVSNGSSAKPDKVDSSSTILKDVTTFDRDPEKENTNISNIQINQSNQNIDTLATSNKESARVKKKDNSRPYSRNTVIQNANIPKFFFPMGRPAEKDSSDEVLLRVSQEFSKVEDGKIYRNQMGTIAKTCGLPLYWKCPLFMSCGGSKQGYITYSMFSTMWKRISQSCHDAASQFVTLVAKPGTNYMEEEDLVPLIQDVVDTHPGLTFLLDAPEFHSRYVNTVIARMLYCINRTWTGRITIQELRKSNFLRVLQVLEEEDDINQINDFFSYEHFYVIYCKFWELDKDHDLFIDKSDLARHNEHAISTRMLDRIFSGAVTRGNTFKDGKMSYPEFVWFLLSEEDKKHPTSIEYWFRCMDLDGDGQISMYEMEWFYEEQMQKMEALGIERLPFEDCLCQMLDLVQPEENYAISLRDLKRCKLTNIFFDTFMNLDKFLENEQRDPFANMRDLNSDVPEPTDWEKYAAEEYEILVAEEGLNEQEEIHYEDDFEPEDEDLRLDMGVGEPRPSDPVNRR</sequence>
<feature type="compositionally biased region" description="Low complexity" evidence="4">
    <location>
        <begin position="126"/>
        <end position="154"/>
    </location>
</feature>
<gene>
    <name evidence="6" type="ORF">DPMN_140873</name>
</gene>
<dbReference type="Gene3D" id="1.10.238.230">
    <property type="match status" value="1"/>
</dbReference>
<dbReference type="PROSITE" id="PS50222">
    <property type="entry name" value="EF_HAND_2"/>
    <property type="match status" value="1"/>
</dbReference>